<protein>
    <submittedName>
        <fullName evidence="2">Class I SAM-dependent methyltransferase</fullName>
    </submittedName>
</protein>
<evidence type="ECO:0000313" key="2">
    <source>
        <dbReference type="EMBL" id="QSB16415.1"/>
    </source>
</evidence>
<dbReference type="EMBL" id="CP070499">
    <property type="protein sequence ID" value="QSB16415.1"/>
    <property type="molecule type" value="Genomic_DNA"/>
</dbReference>
<dbReference type="GO" id="GO:0008757">
    <property type="term" value="F:S-adenosylmethionine-dependent methyltransferase activity"/>
    <property type="evidence" value="ECO:0007669"/>
    <property type="project" value="InterPro"/>
</dbReference>
<keyword evidence="3" id="KW-1185">Reference proteome</keyword>
<dbReference type="Gene3D" id="3.40.50.150">
    <property type="entry name" value="Vaccinia Virus protein VP39"/>
    <property type="match status" value="1"/>
</dbReference>
<proteinExistence type="predicted"/>
<dbReference type="KEGG" id="nhy:JQS43_09105"/>
<dbReference type="AlphaFoldDB" id="A0A895YK86"/>
<dbReference type="GO" id="GO:0032259">
    <property type="term" value="P:methylation"/>
    <property type="evidence" value="ECO:0007669"/>
    <property type="project" value="UniProtKB-KW"/>
</dbReference>
<dbReference type="Pfam" id="PF08241">
    <property type="entry name" value="Methyltransf_11"/>
    <property type="match status" value="1"/>
</dbReference>
<keyword evidence="2" id="KW-0808">Transferase</keyword>
<evidence type="ECO:0000313" key="3">
    <source>
        <dbReference type="Proteomes" id="UP000662857"/>
    </source>
</evidence>
<dbReference type="InterPro" id="IPR013216">
    <property type="entry name" value="Methyltransf_11"/>
</dbReference>
<dbReference type="InterPro" id="IPR050508">
    <property type="entry name" value="Methyltransf_Superfamily"/>
</dbReference>
<accession>A0A895YK86</accession>
<dbReference type="InterPro" id="IPR029063">
    <property type="entry name" value="SAM-dependent_MTases_sf"/>
</dbReference>
<dbReference type="CDD" id="cd02440">
    <property type="entry name" value="AdoMet_MTases"/>
    <property type="match status" value="1"/>
</dbReference>
<keyword evidence="2" id="KW-0489">Methyltransferase</keyword>
<dbReference type="PANTHER" id="PTHR42912">
    <property type="entry name" value="METHYLTRANSFERASE"/>
    <property type="match status" value="1"/>
</dbReference>
<dbReference type="PANTHER" id="PTHR42912:SF93">
    <property type="entry name" value="N6-ADENOSINE-METHYLTRANSFERASE TMT1A"/>
    <property type="match status" value="1"/>
</dbReference>
<dbReference type="RefSeq" id="WP_239678630.1">
    <property type="nucleotide sequence ID" value="NZ_CP070499.1"/>
</dbReference>
<organism evidence="2 3">
    <name type="scientific">Natronosporangium hydrolyticum</name>
    <dbReference type="NCBI Taxonomy" id="2811111"/>
    <lineage>
        <taxon>Bacteria</taxon>
        <taxon>Bacillati</taxon>
        <taxon>Actinomycetota</taxon>
        <taxon>Actinomycetes</taxon>
        <taxon>Micromonosporales</taxon>
        <taxon>Micromonosporaceae</taxon>
        <taxon>Natronosporangium</taxon>
    </lineage>
</organism>
<name>A0A895YK86_9ACTN</name>
<reference evidence="2" key="1">
    <citation type="submission" date="2021-02" db="EMBL/GenBank/DDBJ databases">
        <title>Natrosporangium hydrolyticum gen. nov., sp. nov, a haloalkaliphilic actinobacterium from a soda solonchak soil.</title>
        <authorList>
            <person name="Sorokin D.Y."/>
            <person name="Khijniak T.V."/>
            <person name="Zakharycheva A.P."/>
            <person name="Boueva O.V."/>
            <person name="Ariskina E.V."/>
            <person name="Hahnke R.L."/>
            <person name="Bunk B."/>
            <person name="Sproer C."/>
            <person name="Schumann P."/>
            <person name="Evtushenko L.I."/>
            <person name="Kublanov I.V."/>
        </authorList>
    </citation>
    <scope>NUCLEOTIDE SEQUENCE</scope>
    <source>
        <strain evidence="2">DSM 106523</strain>
    </source>
</reference>
<sequence length="236" mass="25402">MTEIKDSEAPMYDAFAAGFLEHARDGACNAHYDRPAVLAALGPVAGLTVLDLGCGPGLYAAELLARGAARVVGVDVSPEMVRLARAEVATDAATFHCQDLQSPLSWAADGEFDAAVMPLVIHHLDDRVAALREAARALRPGGRLVVSTAHPVHDWLRQGGSYFAVRRIEEEWNSSWQVAYWQQPLSATCAEFAAAGFLIEGIQEPAPAAALRGRYPELAEELANRPVFVVFALRKA</sequence>
<dbReference type="Proteomes" id="UP000662857">
    <property type="component" value="Chromosome"/>
</dbReference>
<evidence type="ECO:0000259" key="1">
    <source>
        <dbReference type="Pfam" id="PF08241"/>
    </source>
</evidence>
<dbReference type="SUPFAM" id="SSF53335">
    <property type="entry name" value="S-adenosyl-L-methionine-dependent methyltransferases"/>
    <property type="match status" value="1"/>
</dbReference>
<gene>
    <name evidence="2" type="ORF">JQS43_09105</name>
</gene>
<feature type="domain" description="Methyltransferase type 11" evidence="1">
    <location>
        <begin position="50"/>
        <end position="146"/>
    </location>
</feature>